<reference evidence="2" key="1">
    <citation type="submission" date="2022-12" db="EMBL/GenBank/DDBJ databases">
        <title>Reference genome sequencing for broad-spectrum identification of bacterial and archaeal isolates by mass spectrometry.</title>
        <authorList>
            <person name="Sekiguchi Y."/>
            <person name="Tourlousse D.M."/>
        </authorList>
    </citation>
    <scope>NUCLEOTIDE SEQUENCE</scope>
    <source>
        <strain evidence="2">ASRB1</strain>
    </source>
</reference>
<sequence length="319" mass="37425">MNESQIKEKIEHYLHRPIRQKLNIFQDTTEYMKIGSGDVLELGGKFYFVRGEEVEGRFGMDGDPKYWVKKVIDLDDGSSKIVKLVFFESFFLQLGTESIKCFRSPQKEARILEKIRNDPYFMQGFNVQDKAGNSVRIIDRIQGKRFFDYILDLAMDHEAYFYNKFPEIFDNILLCIEAIRRLHSYKELHGDIRNDHIFIDKETGIYKWIDFDYTYDWAENPFGVDLFGLGNVLLLTIGGGFHTVQDLSACGPEGMQLKTCLTEDDMSLFFKHRVMNLKKLFPYIPDEMNHILLHFSHGAEVFYESTEELLHDLKACRKI</sequence>
<dbReference type="InterPro" id="IPR000719">
    <property type="entry name" value="Prot_kinase_dom"/>
</dbReference>
<dbReference type="GO" id="GO:0005524">
    <property type="term" value="F:ATP binding"/>
    <property type="evidence" value="ECO:0007669"/>
    <property type="project" value="InterPro"/>
</dbReference>
<dbReference type="AlphaFoldDB" id="A0A9W6FWG1"/>
<gene>
    <name evidence="2" type="ORF">DAMNIGENAA_35790</name>
</gene>
<dbReference type="InterPro" id="IPR011009">
    <property type="entry name" value="Kinase-like_dom_sf"/>
</dbReference>
<dbReference type="PROSITE" id="PS50011">
    <property type="entry name" value="PROTEIN_KINASE_DOM"/>
    <property type="match status" value="1"/>
</dbReference>
<comment type="caution">
    <text evidence="2">The sequence shown here is derived from an EMBL/GenBank/DDBJ whole genome shotgun (WGS) entry which is preliminary data.</text>
</comment>
<feature type="domain" description="Protein kinase" evidence="1">
    <location>
        <begin position="28"/>
        <end position="319"/>
    </location>
</feature>
<evidence type="ECO:0000313" key="2">
    <source>
        <dbReference type="EMBL" id="GLI36146.1"/>
    </source>
</evidence>
<dbReference type="Proteomes" id="UP001144372">
    <property type="component" value="Unassembled WGS sequence"/>
</dbReference>
<dbReference type="RefSeq" id="WP_281796351.1">
    <property type="nucleotide sequence ID" value="NZ_BSDR01000001.1"/>
</dbReference>
<dbReference type="EMBL" id="BSDR01000001">
    <property type="protein sequence ID" value="GLI36146.1"/>
    <property type="molecule type" value="Genomic_DNA"/>
</dbReference>
<organism evidence="2 3">
    <name type="scientific">Desulforhabdus amnigena</name>
    <dbReference type="NCBI Taxonomy" id="40218"/>
    <lineage>
        <taxon>Bacteria</taxon>
        <taxon>Pseudomonadati</taxon>
        <taxon>Thermodesulfobacteriota</taxon>
        <taxon>Syntrophobacteria</taxon>
        <taxon>Syntrophobacterales</taxon>
        <taxon>Syntrophobacteraceae</taxon>
        <taxon>Desulforhabdus</taxon>
    </lineage>
</organism>
<dbReference type="SUPFAM" id="SSF56112">
    <property type="entry name" value="Protein kinase-like (PK-like)"/>
    <property type="match status" value="1"/>
</dbReference>
<dbReference type="Gene3D" id="1.10.510.10">
    <property type="entry name" value="Transferase(Phosphotransferase) domain 1"/>
    <property type="match status" value="1"/>
</dbReference>
<keyword evidence="3" id="KW-1185">Reference proteome</keyword>
<dbReference type="GO" id="GO:0004672">
    <property type="term" value="F:protein kinase activity"/>
    <property type="evidence" value="ECO:0007669"/>
    <property type="project" value="InterPro"/>
</dbReference>
<evidence type="ECO:0000313" key="3">
    <source>
        <dbReference type="Proteomes" id="UP001144372"/>
    </source>
</evidence>
<accession>A0A9W6FWG1</accession>
<protein>
    <recommendedName>
        <fullName evidence="1">Protein kinase domain-containing protein</fullName>
    </recommendedName>
</protein>
<proteinExistence type="predicted"/>
<name>A0A9W6FWG1_9BACT</name>
<evidence type="ECO:0000259" key="1">
    <source>
        <dbReference type="PROSITE" id="PS50011"/>
    </source>
</evidence>